<dbReference type="AlphaFoldDB" id="A0A366ICG0"/>
<dbReference type="InterPro" id="IPR036390">
    <property type="entry name" value="WH_DNA-bd_sf"/>
</dbReference>
<dbReference type="Gene3D" id="1.10.10.10">
    <property type="entry name" value="Winged helix-like DNA-binding domain superfamily/Winged helix DNA-binding domain"/>
    <property type="match status" value="1"/>
</dbReference>
<dbReference type="EMBL" id="QNRX01000005">
    <property type="protein sequence ID" value="RBP66755.1"/>
    <property type="molecule type" value="Genomic_DNA"/>
</dbReference>
<comment type="caution">
    <text evidence="2">The sequence shown here is derived from an EMBL/GenBank/DDBJ whole genome shotgun (WGS) entry which is preliminary data.</text>
</comment>
<dbReference type="InterPro" id="IPR052509">
    <property type="entry name" value="Metal_resp_DNA-bind_regulator"/>
</dbReference>
<dbReference type="Proteomes" id="UP000253490">
    <property type="component" value="Unassembled WGS sequence"/>
</dbReference>
<dbReference type="InterPro" id="IPR005149">
    <property type="entry name" value="Tscrpt_reg_PadR_N"/>
</dbReference>
<dbReference type="SUPFAM" id="SSF46785">
    <property type="entry name" value="Winged helix' DNA-binding domain"/>
    <property type="match status" value="1"/>
</dbReference>
<name>A0A366ICG0_9FIRM</name>
<dbReference type="InterPro" id="IPR036388">
    <property type="entry name" value="WH-like_DNA-bd_sf"/>
</dbReference>
<dbReference type="PANTHER" id="PTHR33169">
    <property type="entry name" value="PADR-FAMILY TRANSCRIPTIONAL REGULATOR"/>
    <property type="match status" value="1"/>
</dbReference>
<evidence type="ECO:0000313" key="3">
    <source>
        <dbReference type="Proteomes" id="UP000253490"/>
    </source>
</evidence>
<dbReference type="Pfam" id="PF03551">
    <property type="entry name" value="PadR"/>
    <property type="match status" value="1"/>
</dbReference>
<gene>
    <name evidence="2" type="ORF">DES36_105140</name>
</gene>
<proteinExistence type="predicted"/>
<reference evidence="2 3" key="1">
    <citation type="submission" date="2018-06" db="EMBL/GenBank/DDBJ databases">
        <title>Genomic Encyclopedia of Type Strains, Phase IV (KMG-IV): sequencing the most valuable type-strain genomes for metagenomic binning, comparative biology and taxonomic classification.</title>
        <authorList>
            <person name="Goeker M."/>
        </authorList>
    </citation>
    <scope>NUCLEOTIDE SEQUENCE [LARGE SCALE GENOMIC DNA]</scope>
    <source>
        <strain evidence="2 3">DSM 22112</strain>
    </source>
</reference>
<organism evidence="2 3">
    <name type="scientific">Alkalibaculum bacchi</name>
    <dbReference type="NCBI Taxonomy" id="645887"/>
    <lineage>
        <taxon>Bacteria</taxon>
        <taxon>Bacillati</taxon>
        <taxon>Bacillota</taxon>
        <taxon>Clostridia</taxon>
        <taxon>Eubacteriales</taxon>
        <taxon>Eubacteriaceae</taxon>
        <taxon>Alkalibaculum</taxon>
    </lineage>
</organism>
<dbReference type="PANTHER" id="PTHR33169:SF13">
    <property type="entry name" value="PADR-FAMILY TRANSCRIPTIONAL REGULATOR"/>
    <property type="match status" value="1"/>
</dbReference>
<sequence length="111" mass="12463">MSNNIALTEAVFYILLSLYEPMHGYGIMQNTEDLSNGRVKLAAGTLYGAINTLLEKNWIEALPEEKNSRKKEYKINDKGKAVVQNEIERLRELLKNGESIIGGGYNETNSL</sequence>
<accession>A0A366ICG0</accession>
<evidence type="ECO:0000259" key="1">
    <source>
        <dbReference type="Pfam" id="PF03551"/>
    </source>
</evidence>
<dbReference type="RefSeq" id="WP_113920185.1">
    <property type="nucleotide sequence ID" value="NZ_QNRX01000005.1"/>
</dbReference>
<dbReference type="OrthoDB" id="9814826at2"/>
<evidence type="ECO:0000313" key="2">
    <source>
        <dbReference type="EMBL" id="RBP66755.1"/>
    </source>
</evidence>
<feature type="domain" description="Transcription regulator PadR N-terminal" evidence="1">
    <location>
        <begin position="18"/>
        <end position="84"/>
    </location>
</feature>
<keyword evidence="3" id="KW-1185">Reference proteome</keyword>
<protein>
    <submittedName>
        <fullName evidence="2">PadR family transcriptional regulator</fullName>
    </submittedName>
</protein>